<dbReference type="PANTHER" id="PTHR46393">
    <property type="entry name" value="SUSHI DOMAIN-CONTAINING PROTEIN"/>
    <property type="match status" value="1"/>
</dbReference>
<keyword evidence="4" id="KW-0325">Glycoprotein</keyword>
<dbReference type="InterPro" id="IPR002035">
    <property type="entry name" value="VWF_A"/>
</dbReference>
<reference evidence="8 9" key="1">
    <citation type="submission" date="2020-04" db="EMBL/GenBank/DDBJ databases">
        <title>Chromosome-level genome assembly of a cyprinid fish Onychostoma macrolepis by integration of Nanopore Sequencing, Bionano and Hi-C technology.</title>
        <authorList>
            <person name="Wang D."/>
        </authorList>
    </citation>
    <scope>NUCLEOTIDE SEQUENCE [LARGE SCALE GENOMIC DNA]</scope>
    <source>
        <strain evidence="8">SWU-2019</strain>
        <tissue evidence="8">Muscle</tissue>
    </source>
</reference>
<keyword evidence="9" id="KW-1185">Reference proteome</keyword>
<dbReference type="GO" id="GO:0070062">
    <property type="term" value="C:extracellular exosome"/>
    <property type="evidence" value="ECO:0007669"/>
    <property type="project" value="TreeGrafter"/>
</dbReference>
<feature type="domain" description="Sushi" evidence="7">
    <location>
        <begin position="6"/>
        <end position="68"/>
    </location>
</feature>
<dbReference type="Pfam" id="PF00084">
    <property type="entry name" value="Sushi"/>
    <property type="match status" value="3"/>
</dbReference>
<dbReference type="PANTHER" id="PTHR46393:SF6">
    <property type="entry name" value="COMPLEMENT C2-RELATED"/>
    <property type="match status" value="1"/>
</dbReference>
<dbReference type="PROSITE" id="PS50923">
    <property type="entry name" value="SUSHI"/>
    <property type="match status" value="3"/>
</dbReference>
<comment type="caution">
    <text evidence="8">The sequence shown here is derived from an EMBL/GenBank/DDBJ whole genome shotgun (WGS) entry which is preliminary data.</text>
</comment>
<feature type="domain" description="Sushi" evidence="7">
    <location>
        <begin position="69"/>
        <end position="127"/>
    </location>
</feature>
<dbReference type="SMART" id="SM00327">
    <property type="entry name" value="VWA"/>
    <property type="match status" value="1"/>
</dbReference>
<accession>A0A7J6BTZ2</accession>
<dbReference type="GO" id="GO:0009617">
    <property type="term" value="P:response to bacterium"/>
    <property type="evidence" value="ECO:0007669"/>
    <property type="project" value="TreeGrafter"/>
</dbReference>
<dbReference type="GO" id="GO:0006956">
    <property type="term" value="P:complement activation"/>
    <property type="evidence" value="ECO:0007669"/>
    <property type="project" value="TreeGrafter"/>
</dbReference>
<dbReference type="SUPFAM" id="SSF57535">
    <property type="entry name" value="Complement control module/SCR domain"/>
    <property type="match status" value="3"/>
</dbReference>
<proteinExistence type="predicted"/>
<dbReference type="Proteomes" id="UP000579812">
    <property type="component" value="Unassembled WGS sequence"/>
</dbReference>
<dbReference type="InterPro" id="IPR035976">
    <property type="entry name" value="Sushi/SCR/CCP_sf"/>
</dbReference>
<protein>
    <submittedName>
        <fullName evidence="8">Uncharacterized protein</fullName>
    </submittedName>
</protein>
<dbReference type="EMBL" id="JAAMOB010000021">
    <property type="protein sequence ID" value="KAF4098469.1"/>
    <property type="molecule type" value="Genomic_DNA"/>
</dbReference>
<dbReference type="AlphaFoldDB" id="A0A7J6BTZ2"/>
<keyword evidence="1 5" id="KW-0768">Sushi</keyword>
<evidence type="ECO:0000259" key="6">
    <source>
        <dbReference type="PROSITE" id="PS50234"/>
    </source>
</evidence>
<dbReference type="CDD" id="cd00033">
    <property type="entry name" value="CCP"/>
    <property type="match status" value="3"/>
</dbReference>
<dbReference type="PROSITE" id="PS50234">
    <property type="entry name" value="VWFA"/>
    <property type="match status" value="1"/>
</dbReference>
<keyword evidence="2" id="KW-0677">Repeat</keyword>
<sequence>MSKRDSLCPKGNLNITGGIFVLSNSYSHGSLLRYVCPNGYYPSVQSRRCQYGRWTSNTKIRKTPECKKITCPNPRVFENGEVIPYKAKYVNDTTTYSCHSDYTFRGSAVRVCKPNGKWSGSTPICGRDSDHCPDPGVPPGSSRTGSVFNIDDKVTYRCESPLTLIGSKVRVCLDGGQWSGTEVENLIYFAVDASGSIDEKDFHNAKTTIKMLIDKISYYPVSPNYEILMFATDVTPIIRMNYFKTGQKIGQNPSLLDIFKEMDNFTYERRVNKTGTNIAKAYSTILESMQIEELNNATTFSETQHIIILFSDGQANMGGNPKRKVDQIKRFVIKNDIKREKNLDLYVFGVGYDVNQEDINGLVSEREA</sequence>
<dbReference type="Pfam" id="PF00092">
    <property type="entry name" value="VWA"/>
    <property type="match status" value="1"/>
</dbReference>
<dbReference type="SMART" id="SM00032">
    <property type="entry name" value="CCP"/>
    <property type="match status" value="3"/>
</dbReference>
<comment type="caution">
    <text evidence="5">Lacks conserved residue(s) required for the propagation of feature annotation.</text>
</comment>
<evidence type="ECO:0000313" key="8">
    <source>
        <dbReference type="EMBL" id="KAF4098469.1"/>
    </source>
</evidence>
<organism evidence="8 9">
    <name type="scientific">Onychostoma macrolepis</name>
    <dbReference type="NCBI Taxonomy" id="369639"/>
    <lineage>
        <taxon>Eukaryota</taxon>
        <taxon>Metazoa</taxon>
        <taxon>Chordata</taxon>
        <taxon>Craniata</taxon>
        <taxon>Vertebrata</taxon>
        <taxon>Euteleostomi</taxon>
        <taxon>Actinopterygii</taxon>
        <taxon>Neopterygii</taxon>
        <taxon>Teleostei</taxon>
        <taxon>Ostariophysi</taxon>
        <taxon>Cypriniformes</taxon>
        <taxon>Cyprinidae</taxon>
        <taxon>Acrossocheilinae</taxon>
        <taxon>Onychostoma</taxon>
    </lineage>
</organism>
<dbReference type="SUPFAM" id="SSF53300">
    <property type="entry name" value="vWA-like"/>
    <property type="match status" value="1"/>
</dbReference>
<dbReference type="Gene3D" id="3.40.50.410">
    <property type="entry name" value="von Willebrand factor, type A domain"/>
    <property type="match status" value="1"/>
</dbReference>
<evidence type="ECO:0000256" key="1">
    <source>
        <dbReference type="ARBA" id="ARBA00022659"/>
    </source>
</evidence>
<gene>
    <name evidence="8" type="ORF">G5714_020499</name>
</gene>
<dbReference type="Gene3D" id="2.10.70.10">
    <property type="entry name" value="Complement Module, domain 1"/>
    <property type="match status" value="3"/>
</dbReference>
<dbReference type="InterPro" id="IPR000436">
    <property type="entry name" value="Sushi_SCR_CCP_dom"/>
</dbReference>
<evidence type="ECO:0000259" key="7">
    <source>
        <dbReference type="PROSITE" id="PS50923"/>
    </source>
</evidence>
<keyword evidence="3 5" id="KW-1015">Disulfide bond</keyword>
<evidence type="ECO:0000256" key="4">
    <source>
        <dbReference type="ARBA" id="ARBA00023180"/>
    </source>
</evidence>
<feature type="domain" description="Sushi" evidence="7">
    <location>
        <begin position="130"/>
        <end position="188"/>
    </location>
</feature>
<dbReference type="InterPro" id="IPR036465">
    <property type="entry name" value="vWFA_dom_sf"/>
</dbReference>
<evidence type="ECO:0000256" key="5">
    <source>
        <dbReference type="PROSITE-ProRule" id="PRU00302"/>
    </source>
</evidence>
<feature type="disulfide bond" evidence="5">
    <location>
        <begin position="98"/>
        <end position="125"/>
    </location>
</feature>
<evidence type="ECO:0000313" key="9">
    <source>
        <dbReference type="Proteomes" id="UP000579812"/>
    </source>
</evidence>
<evidence type="ECO:0000256" key="3">
    <source>
        <dbReference type="ARBA" id="ARBA00023157"/>
    </source>
</evidence>
<evidence type="ECO:0000256" key="2">
    <source>
        <dbReference type="ARBA" id="ARBA00022737"/>
    </source>
</evidence>
<name>A0A7J6BTZ2_9TELE</name>
<feature type="domain" description="VWFA" evidence="6">
    <location>
        <begin position="186"/>
        <end position="368"/>
    </location>
</feature>